<dbReference type="GO" id="GO:0016829">
    <property type="term" value="F:lyase activity"/>
    <property type="evidence" value="ECO:0007669"/>
    <property type="project" value="UniProtKB-KW"/>
</dbReference>
<gene>
    <name evidence="12" type="ORF">SAMN02745161_1765</name>
</gene>
<dbReference type="PROSITE" id="PS00198">
    <property type="entry name" value="4FE4S_FER_1"/>
    <property type="match status" value="1"/>
</dbReference>
<comment type="similarity">
    <text evidence="2">Belongs to the organic radical-activating enzymes family.</text>
</comment>
<dbReference type="InterPro" id="IPR007197">
    <property type="entry name" value="rSAM"/>
</dbReference>
<keyword evidence="5" id="KW-0949">S-adenosyl-L-methionine</keyword>
<dbReference type="Pfam" id="PF04055">
    <property type="entry name" value="Radical_SAM"/>
    <property type="match status" value="1"/>
</dbReference>
<organism evidence="12 13">
    <name type="scientific">Halodesulfovibrio marinisediminis DSM 17456</name>
    <dbReference type="NCBI Taxonomy" id="1121457"/>
    <lineage>
        <taxon>Bacteria</taxon>
        <taxon>Pseudomonadati</taxon>
        <taxon>Thermodesulfobacteriota</taxon>
        <taxon>Desulfovibrionia</taxon>
        <taxon>Desulfovibrionales</taxon>
        <taxon>Desulfovibrionaceae</taxon>
        <taxon>Halodesulfovibrio</taxon>
    </lineage>
</organism>
<dbReference type="InterPro" id="IPR013785">
    <property type="entry name" value="Aldolase_TIM"/>
</dbReference>
<dbReference type="PIRSF" id="PIRSF000371">
    <property type="entry name" value="PFL_act_enz"/>
    <property type="match status" value="1"/>
</dbReference>
<dbReference type="EMBL" id="FSRG01000005">
    <property type="protein sequence ID" value="SIO10299.1"/>
    <property type="molecule type" value="Genomic_DNA"/>
</dbReference>
<evidence type="ECO:0000256" key="9">
    <source>
        <dbReference type="ARBA" id="ARBA00023014"/>
    </source>
</evidence>
<comment type="subunit">
    <text evidence="3">Monomer.</text>
</comment>
<dbReference type="RefSeq" id="WP_074216574.1">
    <property type="nucleotide sequence ID" value="NZ_FSRG01000005.1"/>
</dbReference>
<name>A0A1N6GS11_9BACT</name>
<sequence>MTQKEILNTTGQVFNIQKYSVHDGPGIRTVVFLKGCPLSCKWCSNPESQSFKPQLAYNSGQCLTLSKCLRCAEVCTAGSLTQGEDDKIAVNWDTCTNCMACSEACPAGALINYGDEMTVKDAIDSVEKDAMFYARSGGGLTLGGGEPFAQPKFALALLKEAKRRYIKTAVETCSHVQTETLVEAGKYLNFAMMDIKSMDSDKHKEFCGVGNELILKNIKALREAHPKLKIRVRTPVIPGFNDTPEDIQAIVDFIKDLDVEYELLAYHRLGTQKYTNLGREYPMGEVSLDNEVFLPLVEIAKQVPNYAS</sequence>
<dbReference type="InterPro" id="IPR058240">
    <property type="entry name" value="rSAM_sf"/>
</dbReference>
<evidence type="ECO:0000313" key="13">
    <source>
        <dbReference type="Proteomes" id="UP000184694"/>
    </source>
</evidence>
<evidence type="ECO:0000256" key="7">
    <source>
        <dbReference type="ARBA" id="ARBA00023002"/>
    </source>
</evidence>
<evidence type="ECO:0000256" key="4">
    <source>
        <dbReference type="ARBA" id="ARBA00022485"/>
    </source>
</evidence>
<keyword evidence="12" id="KW-0456">Lyase</keyword>
<dbReference type="Gene3D" id="3.20.20.70">
    <property type="entry name" value="Aldolase class I"/>
    <property type="match status" value="1"/>
</dbReference>
<feature type="domain" description="Radical SAM core" evidence="11">
    <location>
        <begin position="22"/>
        <end position="307"/>
    </location>
</feature>
<dbReference type="SUPFAM" id="SSF54862">
    <property type="entry name" value="4Fe-4S ferredoxins"/>
    <property type="match status" value="1"/>
</dbReference>
<dbReference type="PANTHER" id="PTHR30352">
    <property type="entry name" value="PYRUVATE FORMATE-LYASE-ACTIVATING ENZYME"/>
    <property type="match status" value="1"/>
</dbReference>
<keyword evidence="8" id="KW-0408">Iron</keyword>
<dbReference type="NCBIfam" id="TIGR02494">
    <property type="entry name" value="PFLE_PFLC"/>
    <property type="match status" value="1"/>
</dbReference>
<keyword evidence="9" id="KW-0411">Iron-sulfur</keyword>
<protein>
    <submittedName>
        <fullName evidence="12">Pyruvate formate lyase activating enzyme</fullName>
    </submittedName>
</protein>
<evidence type="ECO:0000256" key="6">
    <source>
        <dbReference type="ARBA" id="ARBA00022723"/>
    </source>
</evidence>
<dbReference type="InterPro" id="IPR017896">
    <property type="entry name" value="4Fe4S_Fe-S-bd"/>
</dbReference>
<dbReference type="InterPro" id="IPR012839">
    <property type="entry name" value="Organic_radical_activase"/>
</dbReference>
<dbReference type="SUPFAM" id="SSF102114">
    <property type="entry name" value="Radical SAM enzymes"/>
    <property type="match status" value="1"/>
</dbReference>
<dbReference type="InterPro" id="IPR001989">
    <property type="entry name" value="Radical_activat_CS"/>
</dbReference>
<dbReference type="PROSITE" id="PS51379">
    <property type="entry name" value="4FE4S_FER_2"/>
    <property type="match status" value="1"/>
</dbReference>
<evidence type="ECO:0000256" key="3">
    <source>
        <dbReference type="ARBA" id="ARBA00011245"/>
    </source>
</evidence>
<evidence type="ECO:0000313" key="12">
    <source>
        <dbReference type="EMBL" id="SIO10299.1"/>
    </source>
</evidence>
<feature type="domain" description="4Fe-4S ferredoxin-type" evidence="10">
    <location>
        <begin position="86"/>
        <end position="116"/>
    </location>
</feature>
<dbReference type="SFLD" id="SFLDG01066">
    <property type="entry name" value="organic_radical-activating_enz"/>
    <property type="match status" value="1"/>
</dbReference>
<evidence type="ECO:0000256" key="8">
    <source>
        <dbReference type="ARBA" id="ARBA00023004"/>
    </source>
</evidence>
<dbReference type="PROSITE" id="PS01087">
    <property type="entry name" value="RADICAL_ACTIVATING"/>
    <property type="match status" value="1"/>
</dbReference>
<keyword evidence="12" id="KW-0670">Pyruvate</keyword>
<dbReference type="SFLD" id="SFLDG01118">
    <property type="entry name" value="activating_enzymes__group_2"/>
    <property type="match status" value="1"/>
</dbReference>
<evidence type="ECO:0000259" key="10">
    <source>
        <dbReference type="PROSITE" id="PS51379"/>
    </source>
</evidence>
<dbReference type="Proteomes" id="UP000184694">
    <property type="component" value="Unassembled WGS sequence"/>
</dbReference>
<evidence type="ECO:0000256" key="1">
    <source>
        <dbReference type="ARBA" id="ARBA00001966"/>
    </source>
</evidence>
<dbReference type="PROSITE" id="PS51918">
    <property type="entry name" value="RADICAL_SAM"/>
    <property type="match status" value="1"/>
</dbReference>
<evidence type="ECO:0000259" key="11">
    <source>
        <dbReference type="PROSITE" id="PS51918"/>
    </source>
</evidence>
<evidence type="ECO:0000256" key="2">
    <source>
        <dbReference type="ARBA" id="ARBA00009777"/>
    </source>
</evidence>
<dbReference type="SFLD" id="SFLDS00029">
    <property type="entry name" value="Radical_SAM"/>
    <property type="match status" value="1"/>
</dbReference>
<dbReference type="PANTHER" id="PTHR30352:SF4">
    <property type="entry name" value="PYRUVATE FORMATE-LYASE 2-ACTIVATING ENZYME"/>
    <property type="match status" value="1"/>
</dbReference>
<evidence type="ECO:0000256" key="5">
    <source>
        <dbReference type="ARBA" id="ARBA00022691"/>
    </source>
</evidence>
<keyword evidence="6" id="KW-0479">Metal-binding</keyword>
<keyword evidence="7" id="KW-0560">Oxidoreductase</keyword>
<dbReference type="InterPro" id="IPR040074">
    <property type="entry name" value="BssD/PflA/YjjW"/>
</dbReference>
<dbReference type="InterPro" id="IPR017900">
    <property type="entry name" value="4Fe4S_Fe_S_CS"/>
</dbReference>
<dbReference type="Pfam" id="PF13353">
    <property type="entry name" value="Fer4_12"/>
    <property type="match status" value="1"/>
</dbReference>
<dbReference type="STRING" id="1121457.SAMN02745161_1765"/>
<keyword evidence="13" id="KW-1185">Reference proteome</keyword>
<dbReference type="AlphaFoldDB" id="A0A1N6GS11"/>
<dbReference type="GO" id="GO:0051539">
    <property type="term" value="F:4 iron, 4 sulfur cluster binding"/>
    <property type="evidence" value="ECO:0007669"/>
    <property type="project" value="UniProtKB-KW"/>
</dbReference>
<reference evidence="13" key="1">
    <citation type="submission" date="2016-11" db="EMBL/GenBank/DDBJ databases">
        <authorList>
            <person name="Varghese N."/>
            <person name="Submissions S."/>
        </authorList>
    </citation>
    <scope>NUCLEOTIDE SEQUENCE [LARGE SCALE GENOMIC DNA]</scope>
    <source>
        <strain evidence="13">DSM 17456</strain>
    </source>
</reference>
<dbReference type="CDD" id="cd01335">
    <property type="entry name" value="Radical_SAM"/>
    <property type="match status" value="1"/>
</dbReference>
<accession>A0A1N6GS11</accession>
<dbReference type="OrthoDB" id="9782387at2"/>
<comment type="cofactor">
    <cofactor evidence="1">
        <name>[4Fe-4S] cluster</name>
        <dbReference type="ChEBI" id="CHEBI:49883"/>
    </cofactor>
</comment>
<dbReference type="GO" id="GO:0016491">
    <property type="term" value="F:oxidoreductase activity"/>
    <property type="evidence" value="ECO:0007669"/>
    <property type="project" value="UniProtKB-KW"/>
</dbReference>
<proteinExistence type="inferred from homology"/>
<dbReference type="InterPro" id="IPR034457">
    <property type="entry name" value="Organic_radical-activating"/>
</dbReference>
<dbReference type="GO" id="GO:0046872">
    <property type="term" value="F:metal ion binding"/>
    <property type="evidence" value="ECO:0007669"/>
    <property type="project" value="UniProtKB-KW"/>
</dbReference>
<keyword evidence="4" id="KW-0004">4Fe-4S</keyword>